<comment type="similarity">
    <text evidence="2">Belongs to the ABC transporter superfamily.</text>
</comment>
<evidence type="ECO:0000259" key="10">
    <source>
        <dbReference type="PROSITE" id="PS50893"/>
    </source>
</evidence>
<evidence type="ECO:0000313" key="11">
    <source>
        <dbReference type="EMBL" id="QUC08298.1"/>
    </source>
</evidence>
<keyword evidence="6 11" id="KW-0067">ATP-binding</keyword>
<protein>
    <submittedName>
        <fullName evidence="11">ATP-binding cassette domain-containing protein</fullName>
    </submittedName>
</protein>
<feature type="transmembrane region" description="Helical" evidence="9">
    <location>
        <begin position="572"/>
        <end position="589"/>
    </location>
</feature>
<feature type="transmembrane region" description="Helical" evidence="9">
    <location>
        <begin position="702"/>
        <end position="723"/>
    </location>
</feature>
<keyword evidence="4 9" id="KW-0812">Transmembrane</keyword>
<dbReference type="Gene3D" id="3.40.50.300">
    <property type="entry name" value="P-loop containing nucleotide triphosphate hydrolases"/>
    <property type="match status" value="2"/>
</dbReference>
<evidence type="ECO:0000256" key="1">
    <source>
        <dbReference type="ARBA" id="ARBA00004141"/>
    </source>
</evidence>
<dbReference type="InterPro" id="IPR003593">
    <property type="entry name" value="AAA+_ATPase"/>
</dbReference>
<dbReference type="GO" id="GO:0005524">
    <property type="term" value="F:ATP binding"/>
    <property type="evidence" value="ECO:0007669"/>
    <property type="project" value="UniProtKB-KW"/>
</dbReference>
<dbReference type="SMART" id="SM00382">
    <property type="entry name" value="AAA"/>
    <property type="match status" value="2"/>
</dbReference>
<dbReference type="RefSeq" id="WP_212323998.1">
    <property type="nucleotide sequence ID" value="NZ_AP024463.1"/>
</dbReference>
<evidence type="ECO:0000256" key="3">
    <source>
        <dbReference type="ARBA" id="ARBA00022448"/>
    </source>
</evidence>
<dbReference type="CDD" id="cd16914">
    <property type="entry name" value="EcfT"/>
    <property type="match status" value="1"/>
</dbReference>
<evidence type="ECO:0000313" key="12">
    <source>
        <dbReference type="Proteomes" id="UP000678513"/>
    </source>
</evidence>
<dbReference type="PROSITE" id="PS50893">
    <property type="entry name" value="ABC_TRANSPORTER_2"/>
    <property type="match status" value="2"/>
</dbReference>
<keyword evidence="7 9" id="KW-1133">Transmembrane helix</keyword>
<feature type="transmembrane region" description="Helical" evidence="9">
    <location>
        <begin position="545"/>
        <end position="565"/>
    </location>
</feature>
<feature type="domain" description="ABC transporter" evidence="10">
    <location>
        <begin position="30"/>
        <end position="268"/>
    </location>
</feature>
<proteinExistence type="inferred from homology"/>
<keyword evidence="3" id="KW-0813">Transport</keyword>
<evidence type="ECO:0000256" key="7">
    <source>
        <dbReference type="ARBA" id="ARBA00022989"/>
    </source>
</evidence>
<feature type="transmembrane region" description="Helical" evidence="9">
    <location>
        <begin position="626"/>
        <end position="644"/>
    </location>
</feature>
<dbReference type="PANTHER" id="PTHR43553:SF24">
    <property type="entry name" value="ENERGY-COUPLING FACTOR TRANSPORTER ATP-BINDING PROTEIN ECFA1"/>
    <property type="match status" value="1"/>
</dbReference>
<dbReference type="PANTHER" id="PTHR43553">
    <property type="entry name" value="HEAVY METAL TRANSPORTER"/>
    <property type="match status" value="1"/>
</dbReference>
<evidence type="ECO:0000256" key="9">
    <source>
        <dbReference type="SAM" id="Phobius"/>
    </source>
</evidence>
<dbReference type="InterPro" id="IPR003339">
    <property type="entry name" value="ABC/ECF_trnsptr_transmembrane"/>
</dbReference>
<accession>A0ABX7Y603</accession>
<dbReference type="InterPro" id="IPR027417">
    <property type="entry name" value="P-loop_NTPase"/>
</dbReference>
<dbReference type="SUPFAM" id="SSF52540">
    <property type="entry name" value="P-loop containing nucleoside triphosphate hydrolases"/>
    <property type="match status" value="2"/>
</dbReference>
<feature type="transmembrane region" description="Helical" evidence="9">
    <location>
        <begin position="595"/>
        <end position="614"/>
    </location>
</feature>
<evidence type="ECO:0000256" key="5">
    <source>
        <dbReference type="ARBA" id="ARBA00022741"/>
    </source>
</evidence>
<keyword evidence="8 9" id="KW-0472">Membrane</keyword>
<dbReference type="InterPro" id="IPR050095">
    <property type="entry name" value="ECF_ABC_transporter_ATP-bd"/>
</dbReference>
<sequence length="775" mass="82655">MPEPGDVLTGPSDMAGSQAQVAGDDVLAKVRDLSVHYLGRQEWILRQVSFDQLAGKVTAVIGPSGCGKTTLVRALCGLVPHCLASEYSGSLQLAGTEIADASVQLISGHIAYVGQNPDAAVVTRTVHDDVAFPLQNLCLPRDEISSRVVDALNSVGLLDRIWDDPWTLSGGQRQRLAVAVALAMRPRLLVLDEPTSTIDPAGQRDFYTLVAGLVAGGMGVVVIDHDLDPVLPIVDQVLALDADGRIIACGPPGEVFGQHRDELAGAGMWLPRDLRAGTASGLAPQLSDFCAPGEVRSFERSPEGWREIPVIDTIDDRAADETPHVDVVGLGVPGRSPEVTMRLGGGEFVALIGPNGAGKSSLLSALAGLVGSTATRATVCGQPVRHGQHPVGYVFQNPEHQFVASTVEAELSVGGTPAARVDDLLEQFHLTGHRSHHPLTLSGGQGRRLTVATMVSEERDVVVLDEPTYGQDWDNTRELMAFIDELRAQGRTVIMATHHLELALSHCTHLLALPLAAEDRPPASAAPVEATVPERPRKRRGLLTGLNPLTMFLALLPAMVAVFVLRNLALNLAIMTLACVLIVAARATLRRTIGSVAGIWAIAALMVWAFSGLSGTGAEARFFERGDTLTAGTGIAALIALVLLSGISTDPDSLVRTLTSTFRLPYRVGSAGIAAIAFVTRFRQDFVILRTARALRGIGRRWGVLAPVARWLSSVVPLMILAIQHAERVALSMDSRAFGAHPRRTELIDVPWRMRDAVVVGAVWVATAGLWWWLG</sequence>
<keyword evidence="5" id="KW-0547">Nucleotide-binding</keyword>
<dbReference type="EMBL" id="CP072384">
    <property type="protein sequence ID" value="QUC08298.1"/>
    <property type="molecule type" value="Genomic_DNA"/>
</dbReference>
<keyword evidence="12" id="KW-1185">Reference proteome</keyword>
<evidence type="ECO:0000256" key="6">
    <source>
        <dbReference type="ARBA" id="ARBA00022840"/>
    </source>
</evidence>
<evidence type="ECO:0000256" key="4">
    <source>
        <dbReference type="ARBA" id="ARBA00022692"/>
    </source>
</evidence>
<evidence type="ECO:0000256" key="2">
    <source>
        <dbReference type="ARBA" id="ARBA00005417"/>
    </source>
</evidence>
<dbReference type="InterPro" id="IPR017871">
    <property type="entry name" value="ABC_transporter-like_CS"/>
</dbReference>
<gene>
    <name evidence="11" type="ORF">J5A65_00635</name>
</gene>
<dbReference type="InterPro" id="IPR015856">
    <property type="entry name" value="ABC_transpr_CbiO/EcfA_su"/>
</dbReference>
<feature type="transmembrane region" description="Helical" evidence="9">
    <location>
        <begin position="664"/>
        <end position="682"/>
    </location>
</feature>
<reference evidence="11 12" key="1">
    <citation type="submission" date="2021-03" db="EMBL/GenBank/DDBJ databases">
        <title>Human Oral Microbial Genomes.</title>
        <authorList>
            <person name="Johnston C.D."/>
            <person name="Chen T."/>
            <person name="Dewhirst F.E."/>
        </authorList>
    </citation>
    <scope>NUCLEOTIDE SEQUENCE [LARGE SCALE GENOMIC DNA]</scope>
    <source>
        <strain evidence="11 12">DSMZ 100122</strain>
    </source>
</reference>
<dbReference type="PROSITE" id="PS00211">
    <property type="entry name" value="ABC_TRANSPORTER_1"/>
    <property type="match status" value="1"/>
</dbReference>
<evidence type="ECO:0000256" key="8">
    <source>
        <dbReference type="ARBA" id="ARBA00023136"/>
    </source>
</evidence>
<organism evidence="11 12">
    <name type="scientific">Arachnia rubra</name>
    <dbReference type="NCBI Taxonomy" id="1547448"/>
    <lineage>
        <taxon>Bacteria</taxon>
        <taxon>Bacillati</taxon>
        <taxon>Actinomycetota</taxon>
        <taxon>Actinomycetes</taxon>
        <taxon>Propionibacteriales</taxon>
        <taxon>Propionibacteriaceae</taxon>
        <taxon>Arachnia</taxon>
    </lineage>
</organism>
<dbReference type="InterPro" id="IPR003439">
    <property type="entry name" value="ABC_transporter-like_ATP-bd"/>
</dbReference>
<feature type="transmembrane region" description="Helical" evidence="9">
    <location>
        <begin position="757"/>
        <end position="774"/>
    </location>
</feature>
<name>A0ABX7Y603_9ACTN</name>
<dbReference type="CDD" id="cd03225">
    <property type="entry name" value="ABC_cobalt_CbiO_domain1"/>
    <property type="match status" value="2"/>
</dbReference>
<dbReference type="Pfam" id="PF00005">
    <property type="entry name" value="ABC_tran"/>
    <property type="match status" value="2"/>
</dbReference>
<dbReference type="Proteomes" id="UP000678513">
    <property type="component" value="Chromosome"/>
</dbReference>
<comment type="subcellular location">
    <subcellularLocation>
        <location evidence="1">Membrane</location>
        <topology evidence="1">Multi-pass membrane protein</topology>
    </subcellularLocation>
</comment>
<feature type="domain" description="ABC transporter" evidence="10">
    <location>
        <begin position="320"/>
        <end position="540"/>
    </location>
</feature>